<evidence type="ECO:0000256" key="1">
    <source>
        <dbReference type="SAM" id="Phobius"/>
    </source>
</evidence>
<comment type="caution">
    <text evidence="2">The sequence shown here is derived from an EMBL/GenBank/DDBJ whole genome shotgun (WGS) entry which is preliminary data.</text>
</comment>
<evidence type="ECO:0000313" key="5">
    <source>
        <dbReference type="Proteomes" id="UP000075799"/>
    </source>
</evidence>
<dbReference type="OrthoDB" id="5292829at2"/>
<evidence type="ECO:0000313" key="2">
    <source>
        <dbReference type="EMBL" id="KYG60728.1"/>
    </source>
</evidence>
<feature type="transmembrane region" description="Helical" evidence="1">
    <location>
        <begin position="20"/>
        <end position="43"/>
    </location>
</feature>
<dbReference type="Proteomes" id="UP000075391">
    <property type="component" value="Unassembled WGS sequence"/>
</dbReference>
<dbReference type="Proteomes" id="UP000075799">
    <property type="component" value="Unassembled WGS sequence"/>
</dbReference>
<reference evidence="4 5" key="1">
    <citation type="submission" date="2016-03" db="EMBL/GenBank/DDBJ databases">
        <authorList>
            <person name="Ploux O."/>
        </authorList>
    </citation>
    <scope>NUCLEOTIDE SEQUENCE [LARGE SCALE GENOMIC DNA]</scope>
    <source>
        <strain evidence="2 4">BER2</strain>
        <strain evidence="3 5">EC13</strain>
    </source>
</reference>
<accession>A0A150WCX7</accession>
<dbReference type="AlphaFoldDB" id="A0A150WCX7"/>
<gene>
    <name evidence="2" type="ORF">AZI85_12095</name>
    <name evidence="3" type="ORF">AZI87_07560</name>
</gene>
<organism evidence="2 4">
    <name type="scientific">Bdellovibrio bacteriovorus</name>
    <dbReference type="NCBI Taxonomy" id="959"/>
    <lineage>
        <taxon>Bacteria</taxon>
        <taxon>Pseudomonadati</taxon>
        <taxon>Bdellovibrionota</taxon>
        <taxon>Bdellovibrionia</taxon>
        <taxon>Bdellovibrionales</taxon>
        <taxon>Pseudobdellovibrionaceae</taxon>
        <taxon>Bdellovibrio</taxon>
    </lineage>
</organism>
<evidence type="ECO:0000313" key="4">
    <source>
        <dbReference type="Proteomes" id="UP000075391"/>
    </source>
</evidence>
<keyword evidence="1" id="KW-1133">Transmembrane helix</keyword>
<proteinExistence type="predicted"/>
<evidence type="ECO:0000313" key="3">
    <source>
        <dbReference type="EMBL" id="KYG69069.1"/>
    </source>
</evidence>
<keyword evidence="1" id="KW-0812">Transmembrane</keyword>
<protein>
    <submittedName>
        <fullName evidence="2">Uncharacterized protein</fullName>
    </submittedName>
</protein>
<keyword evidence="1" id="KW-0472">Membrane</keyword>
<dbReference type="RefSeq" id="WP_063205932.1">
    <property type="nucleotide sequence ID" value="NZ_CP168967.1"/>
</dbReference>
<dbReference type="EMBL" id="LUKD01000001">
    <property type="protein sequence ID" value="KYG69069.1"/>
    <property type="molecule type" value="Genomic_DNA"/>
</dbReference>
<sequence>MLKKQRRPSIINNEKGMAVFEMIPIIVVIVLFLNFSLGFFGAIHTGILNSIAARNYTFETFRHRANLTYFRNSDFNFKDIGMRFHGTTSEKVRGEKWIASTRLIDFMNFDTRATVFDSKSDHEKTRGLGDGRNQTVGANPIWIKTAYGICLDAKCGGS</sequence>
<name>A0A150WCX7_BDEBC</name>
<dbReference type="EMBL" id="LUKF01000019">
    <property type="protein sequence ID" value="KYG60728.1"/>
    <property type="molecule type" value="Genomic_DNA"/>
</dbReference>